<keyword evidence="1" id="KW-0812">Transmembrane</keyword>
<dbReference type="RefSeq" id="WP_285984229.1">
    <property type="nucleotide sequence ID" value="NZ_JASVDS010000007.1"/>
</dbReference>
<evidence type="ECO:0000313" key="3">
    <source>
        <dbReference type="Proteomes" id="UP001238603"/>
    </source>
</evidence>
<feature type="transmembrane region" description="Helical" evidence="1">
    <location>
        <begin position="23"/>
        <end position="45"/>
    </location>
</feature>
<sequence>MVRDTLAYLLGRRAFEERHHRRYQFAASLILRFMASALALSYVMAGQEEWRWIRAAMVGWVPAWLFTPELMALVHGLFSGLREQALSDVQGQYYAFRGKPIRVVEWLPGERWLATDDLERVLGFAISRQFLRHAQQQTLCIQRDGRVWLSAPAVLTYLEGRPEPLSLKLRQWVHGTVWLPSAQARRLGKDRWQQ</sequence>
<reference evidence="2 3" key="1">
    <citation type="submission" date="2023-06" db="EMBL/GenBank/DDBJ databases">
        <title>Pelomonas sp. APW6 16S ribosomal RNA gene genome sequencing and assembly.</title>
        <authorList>
            <person name="Woo H."/>
        </authorList>
    </citation>
    <scope>NUCLEOTIDE SEQUENCE [LARGE SCALE GENOMIC DNA]</scope>
    <source>
        <strain evidence="2 3">APW6</strain>
    </source>
</reference>
<dbReference type="Proteomes" id="UP001238603">
    <property type="component" value="Unassembled WGS sequence"/>
</dbReference>
<keyword evidence="3" id="KW-1185">Reference proteome</keyword>
<keyword evidence="1" id="KW-1133">Transmembrane helix</keyword>
<organism evidence="2 3">
    <name type="scientific">Roseateles subflavus</name>
    <dbReference type="NCBI Taxonomy" id="3053353"/>
    <lineage>
        <taxon>Bacteria</taxon>
        <taxon>Pseudomonadati</taxon>
        <taxon>Pseudomonadota</taxon>
        <taxon>Betaproteobacteria</taxon>
        <taxon>Burkholderiales</taxon>
        <taxon>Sphaerotilaceae</taxon>
        <taxon>Roseateles</taxon>
    </lineage>
</organism>
<evidence type="ECO:0000313" key="2">
    <source>
        <dbReference type="EMBL" id="MDL5034153.1"/>
    </source>
</evidence>
<evidence type="ECO:0000256" key="1">
    <source>
        <dbReference type="SAM" id="Phobius"/>
    </source>
</evidence>
<evidence type="ECO:0008006" key="4">
    <source>
        <dbReference type="Google" id="ProtNLM"/>
    </source>
</evidence>
<keyword evidence="1" id="KW-0472">Membrane</keyword>
<comment type="caution">
    <text evidence="2">The sequence shown here is derived from an EMBL/GenBank/DDBJ whole genome shotgun (WGS) entry which is preliminary data.</text>
</comment>
<dbReference type="EMBL" id="JASVDS010000007">
    <property type="protein sequence ID" value="MDL5034153.1"/>
    <property type="molecule type" value="Genomic_DNA"/>
</dbReference>
<feature type="transmembrane region" description="Helical" evidence="1">
    <location>
        <begin position="57"/>
        <end position="78"/>
    </location>
</feature>
<gene>
    <name evidence="2" type="ORF">QRD43_19795</name>
</gene>
<name>A0ABT7LMR0_9BURK</name>
<proteinExistence type="predicted"/>
<protein>
    <recommendedName>
        <fullName evidence="4">Toxin CptA</fullName>
    </recommendedName>
</protein>
<accession>A0ABT7LMR0</accession>